<protein>
    <submittedName>
        <fullName evidence="2">Uncharacterized protein</fullName>
    </submittedName>
</protein>
<dbReference type="AlphaFoldDB" id="A0AA36G0P6"/>
<accession>A0AA36G0P6</accession>
<reference evidence="2" key="1">
    <citation type="submission" date="2023-06" db="EMBL/GenBank/DDBJ databases">
        <authorList>
            <person name="Delattre M."/>
        </authorList>
    </citation>
    <scope>NUCLEOTIDE SEQUENCE</scope>
    <source>
        <strain evidence="2">AF72</strain>
    </source>
</reference>
<comment type="caution">
    <text evidence="2">The sequence shown here is derived from an EMBL/GenBank/DDBJ whole genome shotgun (WGS) entry which is preliminary data.</text>
</comment>
<feature type="non-terminal residue" evidence="2">
    <location>
        <position position="1"/>
    </location>
</feature>
<evidence type="ECO:0000313" key="3">
    <source>
        <dbReference type="Proteomes" id="UP001177023"/>
    </source>
</evidence>
<evidence type="ECO:0000256" key="1">
    <source>
        <dbReference type="SAM" id="SignalP"/>
    </source>
</evidence>
<keyword evidence="3" id="KW-1185">Reference proteome</keyword>
<sequence length="132" mass="14758">MPIISTSVVLLDLVAYLAVAGAENPICIAENEKILFVRRRLNCPVIRTHKKCDEILYGDYRAKTCDDFAPHAECLFAAQMSACDNSTEFKVHAYKHKLLELASLETRKCRGEYIKAFKDAIDKIESGTDSSA</sequence>
<feature type="chain" id="PRO_5041449211" evidence="1">
    <location>
        <begin position="23"/>
        <end position="132"/>
    </location>
</feature>
<name>A0AA36G0P6_9BILA</name>
<feature type="signal peptide" evidence="1">
    <location>
        <begin position="1"/>
        <end position="22"/>
    </location>
</feature>
<keyword evidence="1" id="KW-0732">Signal</keyword>
<dbReference type="Proteomes" id="UP001177023">
    <property type="component" value="Unassembled WGS sequence"/>
</dbReference>
<dbReference type="EMBL" id="CATQJA010002628">
    <property type="protein sequence ID" value="CAJ0574199.1"/>
    <property type="molecule type" value="Genomic_DNA"/>
</dbReference>
<proteinExistence type="predicted"/>
<evidence type="ECO:0000313" key="2">
    <source>
        <dbReference type="EMBL" id="CAJ0574199.1"/>
    </source>
</evidence>
<gene>
    <name evidence="2" type="ORF">MSPICULIGERA_LOCUS12539</name>
</gene>
<organism evidence="2 3">
    <name type="scientific">Mesorhabditis spiculigera</name>
    <dbReference type="NCBI Taxonomy" id="96644"/>
    <lineage>
        <taxon>Eukaryota</taxon>
        <taxon>Metazoa</taxon>
        <taxon>Ecdysozoa</taxon>
        <taxon>Nematoda</taxon>
        <taxon>Chromadorea</taxon>
        <taxon>Rhabditida</taxon>
        <taxon>Rhabditina</taxon>
        <taxon>Rhabditomorpha</taxon>
        <taxon>Rhabditoidea</taxon>
        <taxon>Rhabditidae</taxon>
        <taxon>Mesorhabditinae</taxon>
        <taxon>Mesorhabditis</taxon>
    </lineage>
</organism>